<feature type="transmembrane region" description="Helical" evidence="1">
    <location>
        <begin position="143"/>
        <end position="164"/>
    </location>
</feature>
<feature type="transmembrane region" description="Helical" evidence="1">
    <location>
        <begin position="286"/>
        <end position="307"/>
    </location>
</feature>
<dbReference type="RefSeq" id="WP_068405394.1">
    <property type="nucleotide sequence ID" value="NZ_CP014504.1"/>
</dbReference>
<dbReference type="InterPro" id="IPR050879">
    <property type="entry name" value="Acyltransferase_3"/>
</dbReference>
<dbReference type="AlphaFoldDB" id="A0A127VKD5"/>
<evidence type="ECO:0000256" key="1">
    <source>
        <dbReference type="SAM" id="Phobius"/>
    </source>
</evidence>
<organism evidence="3 4">
    <name type="scientific">Pedobacter cryoconitis</name>
    <dbReference type="NCBI Taxonomy" id="188932"/>
    <lineage>
        <taxon>Bacteria</taxon>
        <taxon>Pseudomonadati</taxon>
        <taxon>Bacteroidota</taxon>
        <taxon>Sphingobacteriia</taxon>
        <taxon>Sphingobacteriales</taxon>
        <taxon>Sphingobacteriaceae</taxon>
        <taxon>Pedobacter</taxon>
    </lineage>
</organism>
<dbReference type="PANTHER" id="PTHR23028">
    <property type="entry name" value="ACETYLTRANSFERASE"/>
    <property type="match status" value="1"/>
</dbReference>
<dbReference type="PANTHER" id="PTHR23028:SF53">
    <property type="entry name" value="ACYL_TRANSF_3 DOMAIN-CONTAINING PROTEIN"/>
    <property type="match status" value="1"/>
</dbReference>
<gene>
    <name evidence="3" type="ORF">AY601_4530</name>
</gene>
<dbReference type="GO" id="GO:0016020">
    <property type="term" value="C:membrane"/>
    <property type="evidence" value="ECO:0007669"/>
    <property type="project" value="TreeGrafter"/>
</dbReference>
<evidence type="ECO:0000259" key="2">
    <source>
        <dbReference type="Pfam" id="PF01757"/>
    </source>
</evidence>
<keyword evidence="1" id="KW-0812">Transmembrane</keyword>
<feature type="transmembrane region" description="Helical" evidence="1">
    <location>
        <begin position="40"/>
        <end position="59"/>
    </location>
</feature>
<keyword evidence="3" id="KW-0012">Acyltransferase</keyword>
<protein>
    <submittedName>
        <fullName evidence="3">Acyltransferase</fullName>
    </submittedName>
</protein>
<dbReference type="GO" id="GO:0000271">
    <property type="term" value="P:polysaccharide biosynthetic process"/>
    <property type="evidence" value="ECO:0007669"/>
    <property type="project" value="TreeGrafter"/>
</dbReference>
<keyword evidence="4" id="KW-1185">Reference proteome</keyword>
<dbReference type="EMBL" id="CP014504">
    <property type="protein sequence ID" value="AMQ01369.1"/>
    <property type="molecule type" value="Genomic_DNA"/>
</dbReference>
<feature type="transmembrane region" description="Helical" evidence="1">
    <location>
        <begin position="338"/>
        <end position="358"/>
    </location>
</feature>
<keyword evidence="1" id="KW-0472">Membrane</keyword>
<evidence type="ECO:0000313" key="3">
    <source>
        <dbReference type="EMBL" id="AMQ01369.1"/>
    </source>
</evidence>
<feature type="transmembrane region" description="Helical" evidence="1">
    <location>
        <begin position="171"/>
        <end position="188"/>
    </location>
</feature>
<keyword evidence="1" id="KW-1133">Transmembrane helix</keyword>
<feature type="transmembrane region" description="Helical" evidence="1">
    <location>
        <begin position="80"/>
        <end position="101"/>
    </location>
</feature>
<dbReference type="GO" id="GO:0016747">
    <property type="term" value="F:acyltransferase activity, transferring groups other than amino-acyl groups"/>
    <property type="evidence" value="ECO:0007669"/>
    <property type="project" value="InterPro"/>
</dbReference>
<reference evidence="3 4" key="1">
    <citation type="submission" date="2016-03" db="EMBL/GenBank/DDBJ databases">
        <title>Complete genome sequence of Pedobacter cryoconitis PAMC 27485.</title>
        <authorList>
            <person name="Lee J."/>
            <person name="Kim O.-S."/>
        </authorList>
    </citation>
    <scope>NUCLEOTIDE SEQUENCE [LARGE SCALE GENOMIC DNA]</scope>
    <source>
        <strain evidence="3 4">PAMC 27485</strain>
    </source>
</reference>
<dbReference type="Proteomes" id="UP000071561">
    <property type="component" value="Chromosome"/>
</dbReference>
<keyword evidence="3" id="KW-0808">Transferase</keyword>
<dbReference type="PATRIC" id="fig|188932.3.peg.4699"/>
<dbReference type="InterPro" id="IPR002656">
    <property type="entry name" value="Acyl_transf_3_dom"/>
</dbReference>
<accession>A0A127VKD5</accession>
<feature type="transmembrane region" description="Helical" evidence="1">
    <location>
        <begin position="12"/>
        <end position="28"/>
    </location>
</feature>
<dbReference type="OrthoDB" id="9767863at2"/>
<feature type="transmembrane region" description="Helical" evidence="1">
    <location>
        <begin position="224"/>
        <end position="242"/>
    </location>
</feature>
<evidence type="ECO:0000313" key="4">
    <source>
        <dbReference type="Proteomes" id="UP000071561"/>
    </source>
</evidence>
<sequence length="384" mass="44104">MPIKRFLALDGFRGLCALFVVIFHTHVLNSFAKHDFFRNSYLFVEFFFVLSGFVLYHTYGKKDFELKRFKRFFISRTFRLFPLHLVMLLVFILLEVAKWFAQKKGIMFNNAAFTGDYAPTQILPNLFLLQSWLPGANPLSYNYVSWSISVEYYMYIIFAFIMFWIPKMKEYIFGILSILAFIALFFHSDVLKLEALRGLSCFFAGSLCYLVYLRISKLIIPQIIFDLLELISIAAIIIVVISNFENKGAFISLLFCLTVIIFAFDRGIVSRFLKSNPISYLGKLSYSIYIIHLAVLLVILSTAMIASKVSGRNFTPMVIENNIPVRVMTTGSAIWDNLLVFVILGGIIIISNFTYQVFELKGIALGKKVIERMEAKFGSPELKP</sequence>
<name>A0A127VKD5_9SPHI</name>
<dbReference type="KEGG" id="pcm:AY601_4530"/>
<dbReference type="Pfam" id="PF01757">
    <property type="entry name" value="Acyl_transf_3"/>
    <property type="match status" value="1"/>
</dbReference>
<feature type="domain" description="Acyltransferase 3" evidence="2">
    <location>
        <begin position="7"/>
        <end position="350"/>
    </location>
</feature>
<feature type="transmembrane region" description="Helical" evidence="1">
    <location>
        <begin position="248"/>
        <end position="265"/>
    </location>
</feature>
<proteinExistence type="predicted"/>